<feature type="compositionally biased region" description="Acidic residues" evidence="2">
    <location>
        <begin position="141"/>
        <end position="153"/>
    </location>
</feature>
<evidence type="ECO:0000256" key="1">
    <source>
        <dbReference type="ARBA" id="ARBA00023125"/>
    </source>
</evidence>
<evidence type="ECO:0000313" key="5">
    <source>
        <dbReference type="Proteomes" id="UP000824023"/>
    </source>
</evidence>
<reference evidence="4" key="2">
    <citation type="submission" date="2021-04" db="EMBL/GenBank/DDBJ databases">
        <authorList>
            <person name="Gilroy R."/>
        </authorList>
    </citation>
    <scope>NUCLEOTIDE SEQUENCE</scope>
    <source>
        <strain evidence="4">ChiHjej12B11-24981</strain>
    </source>
</reference>
<feature type="domain" description="HU" evidence="3">
    <location>
        <begin position="7"/>
        <end position="108"/>
    </location>
</feature>
<dbReference type="InterPro" id="IPR041607">
    <property type="entry name" value="HU-HIG"/>
</dbReference>
<dbReference type="Gene3D" id="4.10.520.10">
    <property type="entry name" value="IHF-like DNA-binding proteins"/>
    <property type="match status" value="1"/>
</dbReference>
<dbReference type="InterPro" id="IPR005902">
    <property type="entry name" value="HU_DNA-bd_put"/>
</dbReference>
<organism evidence="4 5">
    <name type="scientific">Candidatus Bacteroides merdipullorum</name>
    <dbReference type="NCBI Taxonomy" id="2838474"/>
    <lineage>
        <taxon>Bacteria</taxon>
        <taxon>Pseudomonadati</taxon>
        <taxon>Bacteroidota</taxon>
        <taxon>Bacteroidia</taxon>
        <taxon>Bacteroidales</taxon>
        <taxon>Bacteroidaceae</taxon>
        <taxon>Bacteroides</taxon>
    </lineage>
</organism>
<gene>
    <name evidence="4" type="ORF">H9819_06495</name>
</gene>
<dbReference type="AlphaFoldDB" id="A0A9D2A5M4"/>
<protein>
    <submittedName>
        <fullName evidence="4">HU family DNA-binding protein</fullName>
    </submittedName>
</protein>
<evidence type="ECO:0000259" key="3">
    <source>
        <dbReference type="Pfam" id="PF18291"/>
    </source>
</evidence>
<accession>A0A9D2A5M4</accession>
<name>A0A9D2A5M4_9BACE</name>
<proteinExistence type="predicted"/>
<keyword evidence="1 4" id="KW-0238">DNA-binding</keyword>
<dbReference type="Pfam" id="PF18291">
    <property type="entry name" value="HU-HIG"/>
    <property type="match status" value="1"/>
</dbReference>
<dbReference type="NCBIfam" id="TIGR01201">
    <property type="entry name" value="HU_rel"/>
    <property type="match status" value="1"/>
</dbReference>
<reference evidence="4" key="1">
    <citation type="journal article" date="2021" name="PeerJ">
        <title>Extensive microbial diversity within the chicken gut microbiome revealed by metagenomics and culture.</title>
        <authorList>
            <person name="Gilroy R."/>
            <person name="Ravi A."/>
            <person name="Getino M."/>
            <person name="Pursley I."/>
            <person name="Horton D.L."/>
            <person name="Alikhan N.F."/>
            <person name="Baker D."/>
            <person name="Gharbi K."/>
            <person name="Hall N."/>
            <person name="Watson M."/>
            <person name="Adriaenssens E.M."/>
            <person name="Foster-Nyarko E."/>
            <person name="Jarju S."/>
            <person name="Secka A."/>
            <person name="Antonio M."/>
            <person name="Oren A."/>
            <person name="Chaudhuri R.R."/>
            <person name="La Ragione R."/>
            <person name="Hildebrand F."/>
            <person name="Pallen M.J."/>
        </authorList>
    </citation>
    <scope>NUCLEOTIDE SEQUENCE</scope>
    <source>
        <strain evidence="4">ChiHjej12B11-24981</strain>
    </source>
</reference>
<sequence>MGFYKKRQQKVNGLWYPQSVTMGTIEMEKIIERLAQISTVSKSDVQAVLGDLATVMADYMSLGYTVKIDGLGTFYYTAVTNKQGVATKEEVSAKQITGVRVRFLPETERSSDNKHITRALSNVDITWREVDDKGNPVDDSTGTDDSDGEGTFG</sequence>
<dbReference type="InterPro" id="IPR010992">
    <property type="entry name" value="IHF-like_DNA-bd_dom_sf"/>
</dbReference>
<comment type="caution">
    <text evidence="4">The sequence shown here is derived from an EMBL/GenBank/DDBJ whole genome shotgun (WGS) entry which is preliminary data.</text>
</comment>
<evidence type="ECO:0000313" key="4">
    <source>
        <dbReference type="EMBL" id="HIZ01886.1"/>
    </source>
</evidence>
<feature type="region of interest" description="Disordered" evidence="2">
    <location>
        <begin position="130"/>
        <end position="153"/>
    </location>
</feature>
<dbReference type="SUPFAM" id="SSF47729">
    <property type="entry name" value="IHF-like DNA-binding proteins"/>
    <property type="match status" value="1"/>
</dbReference>
<evidence type="ECO:0000256" key="2">
    <source>
        <dbReference type="SAM" id="MobiDB-lite"/>
    </source>
</evidence>
<dbReference type="Proteomes" id="UP000824023">
    <property type="component" value="Unassembled WGS sequence"/>
</dbReference>
<dbReference type="GO" id="GO:0003677">
    <property type="term" value="F:DNA binding"/>
    <property type="evidence" value="ECO:0007669"/>
    <property type="project" value="UniProtKB-KW"/>
</dbReference>
<dbReference type="EMBL" id="DXCK01000090">
    <property type="protein sequence ID" value="HIZ01886.1"/>
    <property type="molecule type" value="Genomic_DNA"/>
</dbReference>